<dbReference type="Pfam" id="PF07729">
    <property type="entry name" value="FCD"/>
    <property type="match status" value="1"/>
</dbReference>
<proteinExistence type="predicted"/>
<evidence type="ECO:0000313" key="5">
    <source>
        <dbReference type="EMBL" id="MDQ0116352.1"/>
    </source>
</evidence>
<keyword evidence="3" id="KW-0804">Transcription</keyword>
<comment type="caution">
    <text evidence="5">The sequence shown here is derived from an EMBL/GenBank/DDBJ whole genome shotgun (WGS) entry which is preliminary data.</text>
</comment>
<keyword evidence="6" id="KW-1185">Reference proteome</keyword>
<dbReference type="InterPro" id="IPR011711">
    <property type="entry name" value="GntR_C"/>
</dbReference>
<sequence length="215" mass="24584">MASQSLVNTAYTKLRERIVGGNLMPGTLLSENELAEELQMSRTPVRNAITHLESEGFVVALKNRGVLVKEVTGKEMLDMYEAILALVVYAIDIRSERNNTIDMEQLRVYLDRQFEAEQANDYYTYINNSMLFMRTLVYSINNTAMTSQLDMYVDKITMASYINFKLTPHIKHYSANQLNKSIYDALLAGDEEQARKLAKGAFTYARSRVFDSGRF</sequence>
<dbReference type="PANTHER" id="PTHR43537:SF45">
    <property type="entry name" value="GNTR FAMILY REGULATORY PROTEIN"/>
    <property type="match status" value="1"/>
</dbReference>
<keyword evidence="1" id="KW-0805">Transcription regulation</keyword>
<dbReference type="SMART" id="SM00345">
    <property type="entry name" value="HTH_GNTR"/>
    <property type="match status" value="1"/>
</dbReference>
<dbReference type="Gene3D" id="1.10.10.10">
    <property type="entry name" value="Winged helix-like DNA-binding domain superfamily/Winged helix DNA-binding domain"/>
    <property type="match status" value="1"/>
</dbReference>
<organism evidence="5 6">
    <name type="scientific">Paenibacillus harenae</name>
    <dbReference type="NCBI Taxonomy" id="306543"/>
    <lineage>
        <taxon>Bacteria</taxon>
        <taxon>Bacillati</taxon>
        <taxon>Bacillota</taxon>
        <taxon>Bacilli</taxon>
        <taxon>Bacillales</taxon>
        <taxon>Paenibacillaceae</taxon>
        <taxon>Paenibacillus</taxon>
    </lineage>
</organism>
<feature type="domain" description="HTH gntR-type" evidence="4">
    <location>
        <begin position="4"/>
        <end position="71"/>
    </location>
</feature>
<dbReference type="Gene3D" id="1.20.120.530">
    <property type="entry name" value="GntR ligand-binding domain-like"/>
    <property type="match status" value="1"/>
</dbReference>
<keyword evidence="2 5" id="KW-0238">DNA-binding</keyword>
<gene>
    <name evidence="5" type="ORF">J2T15_005828</name>
</gene>
<dbReference type="GO" id="GO:0003677">
    <property type="term" value="F:DNA binding"/>
    <property type="evidence" value="ECO:0007669"/>
    <property type="project" value="UniProtKB-KW"/>
</dbReference>
<dbReference type="InterPro" id="IPR008920">
    <property type="entry name" value="TF_FadR/GntR_C"/>
</dbReference>
<protein>
    <submittedName>
        <fullName evidence="5">DNA-binding GntR family transcriptional regulator</fullName>
    </submittedName>
</protein>
<dbReference type="InterPro" id="IPR036390">
    <property type="entry name" value="WH_DNA-bd_sf"/>
</dbReference>
<dbReference type="RefSeq" id="WP_307208405.1">
    <property type="nucleotide sequence ID" value="NZ_JAUSST010000012.1"/>
</dbReference>
<dbReference type="InterPro" id="IPR036388">
    <property type="entry name" value="WH-like_DNA-bd_sf"/>
</dbReference>
<evidence type="ECO:0000256" key="2">
    <source>
        <dbReference type="ARBA" id="ARBA00023125"/>
    </source>
</evidence>
<dbReference type="PROSITE" id="PS50949">
    <property type="entry name" value="HTH_GNTR"/>
    <property type="match status" value="1"/>
</dbReference>
<dbReference type="Proteomes" id="UP001229346">
    <property type="component" value="Unassembled WGS sequence"/>
</dbReference>
<evidence type="ECO:0000256" key="3">
    <source>
        <dbReference type="ARBA" id="ARBA00023163"/>
    </source>
</evidence>
<reference evidence="5 6" key="1">
    <citation type="submission" date="2023-07" db="EMBL/GenBank/DDBJ databases">
        <title>Sorghum-associated microbial communities from plants grown in Nebraska, USA.</title>
        <authorList>
            <person name="Schachtman D."/>
        </authorList>
    </citation>
    <scope>NUCLEOTIDE SEQUENCE [LARGE SCALE GENOMIC DNA]</scope>
    <source>
        <strain evidence="5 6">CC482</strain>
    </source>
</reference>
<dbReference type="EMBL" id="JAUSSU010000018">
    <property type="protein sequence ID" value="MDQ0116352.1"/>
    <property type="molecule type" value="Genomic_DNA"/>
</dbReference>
<dbReference type="SUPFAM" id="SSF46785">
    <property type="entry name" value="Winged helix' DNA-binding domain"/>
    <property type="match status" value="1"/>
</dbReference>
<evidence type="ECO:0000256" key="1">
    <source>
        <dbReference type="ARBA" id="ARBA00023015"/>
    </source>
</evidence>
<dbReference type="SUPFAM" id="SSF48008">
    <property type="entry name" value="GntR ligand-binding domain-like"/>
    <property type="match status" value="1"/>
</dbReference>
<name>A0ABT9UAS2_PAEHA</name>
<dbReference type="InterPro" id="IPR000524">
    <property type="entry name" value="Tscrpt_reg_HTH_GntR"/>
</dbReference>
<dbReference type="Pfam" id="PF00392">
    <property type="entry name" value="GntR"/>
    <property type="match status" value="1"/>
</dbReference>
<dbReference type="PRINTS" id="PR00035">
    <property type="entry name" value="HTHGNTR"/>
</dbReference>
<dbReference type="CDD" id="cd07377">
    <property type="entry name" value="WHTH_GntR"/>
    <property type="match status" value="1"/>
</dbReference>
<evidence type="ECO:0000313" key="6">
    <source>
        <dbReference type="Proteomes" id="UP001229346"/>
    </source>
</evidence>
<accession>A0ABT9UAS2</accession>
<evidence type="ECO:0000259" key="4">
    <source>
        <dbReference type="PROSITE" id="PS50949"/>
    </source>
</evidence>
<dbReference type="PANTHER" id="PTHR43537">
    <property type="entry name" value="TRANSCRIPTIONAL REGULATOR, GNTR FAMILY"/>
    <property type="match status" value="1"/>
</dbReference>